<dbReference type="SUPFAM" id="SSF102848">
    <property type="entry name" value="NSFL1 (p97 ATPase) cofactor p47, SEP domain"/>
    <property type="match status" value="1"/>
</dbReference>
<comment type="caution">
    <text evidence="1">The sequence shown here is derived from an EMBL/GenBank/DDBJ whole genome shotgun (WGS) entry which is preliminary data.</text>
</comment>
<dbReference type="InterPro" id="IPR036241">
    <property type="entry name" value="NSFL1C_SEP_dom_sf"/>
</dbReference>
<accession>A0A811KPG2</accession>
<keyword evidence="2" id="KW-1185">Reference proteome</keyword>
<proteinExistence type="predicted"/>
<dbReference type="Gene3D" id="3.30.420.210">
    <property type="entry name" value="SEP domain"/>
    <property type="match status" value="1"/>
</dbReference>
<dbReference type="EMBL" id="CAJFDH010000004">
    <property type="protein sequence ID" value="CAD5218343.1"/>
    <property type="molecule type" value="Genomic_DNA"/>
</dbReference>
<sequence>MGDDLAAFFAKKKSKGTKKKTIRMDDVVQQLESNMKFDKDGGEDDVPSNQDILKTNLNDEDSEWIGYGSKPLNLAGETVGTFNSTEVVDEEVVTDRAERESAVVKKTKTSNIPSKAYKPPQLSAPGQSSACTLKTAEELIGESVEHLFNKFQYVGRKGVAEDECNLLENIVKINHNMIICDGIYKKDGILLKDPNGGDQPAVRVYVHFWRNGFSVDDGHLQSYISADFYYLLHSLSFCNLKKWQKKPKTDLIIKLVSHYDQYFNVPECTTELRQKNSYNQVDLHLERRATEYVKPRPEYFAPSIQKKSNVVIRTHKGHLLQRKFSVTSCRGRPVFHCLICTGMCVTAFRIVHYFP</sequence>
<protein>
    <submittedName>
        <fullName evidence="1">Uncharacterized protein</fullName>
    </submittedName>
</protein>
<organism evidence="1 2">
    <name type="scientific">Bursaphelenchus okinawaensis</name>
    <dbReference type="NCBI Taxonomy" id="465554"/>
    <lineage>
        <taxon>Eukaryota</taxon>
        <taxon>Metazoa</taxon>
        <taxon>Ecdysozoa</taxon>
        <taxon>Nematoda</taxon>
        <taxon>Chromadorea</taxon>
        <taxon>Rhabditida</taxon>
        <taxon>Tylenchina</taxon>
        <taxon>Tylenchomorpha</taxon>
        <taxon>Aphelenchoidea</taxon>
        <taxon>Aphelenchoididae</taxon>
        <taxon>Bursaphelenchus</taxon>
    </lineage>
</organism>
<reference evidence="1" key="1">
    <citation type="submission" date="2020-09" db="EMBL/GenBank/DDBJ databases">
        <authorList>
            <person name="Kikuchi T."/>
        </authorList>
    </citation>
    <scope>NUCLEOTIDE SEQUENCE</scope>
    <source>
        <strain evidence="1">SH1</strain>
    </source>
</reference>
<dbReference type="Proteomes" id="UP000783686">
    <property type="component" value="Unassembled WGS sequence"/>
</dbReference>
<name>A0A811KPG2_9BILA</name>
<gene>
    <name evidence="1" type="ORF">BOKJ2_LOCUS7553</name>
</gene>
<dbReference type="EMBL" id="CAJFCW020000004">
    <property type="protein sequence ID" value="CAG9110101.1"/>
    <property type="molecule type" value="Genomic_DNA"/>
</dbReference>
<dbReference type="OrthoDB" id="5848645at2759"/>
<evidence type="ECO:0000313" key="1">
    <source>
        <dbReference type="EMBL" id="CAD5218343.1"/>
    </source>
</evidence>
<dbReference type="Proteomes" id="UP000614601">
    <property type="component" value="Unassembled WGS sequence"/>
</dbReference>
<dbReference type="AlphaFoldDB" id="A0A811KPG2"/>
<evidence type="ECO:0000313" key="2">
    <source>
        <dbReference type="Proteomes" id="UP000614601"/>
    </source>
</evidence>